<dbReference type="Proteomes" id="UP000254792">
    <property type="component" value="Chromosome"/>
</dbReference>
<dbReference type="OrthoDB" id="389702at2"/>
<feature type="transmembrane region" description="Helical" evidence="2">
    <location>
        <begin position="95"/>
        <end position="122"/>
    </location>
</feature>
<feature type="compositionally biased region" description="Basic and acidic residues" evidence="1">
    <location>
        <begin position="234"/>
        <end position="262"/>
    </location>
</feature>
<feature type="transmembrane region" description="Helical" evidence="2">
    <location>
        <begin position="17"/>
        <end position="40"/>
    </location>
</feature>
<accession>A0A345Z4C6</accession>
<evidence type="ECO:0000313" key="4">
    <source>
        <dbReference type="Proteomes" id="UP000254792"/>
    </source>
</evidence>
<keyword evidence="2" id="KW-1133">Transmembrane helix</keyword>
<sequence length="287" mass="31836">MNLLVNYVGNKLDNASALWMGFIVIGITTLLFIILGTYFFKFKKKKVVKSYTNKSLIISVSIVGFLAIALGIVAVILFFNAFTIFPDKPDHAYNVILFGIIFPALGMVIVMFTLMIICAHLFGVAFSENNFELVGELLPYSKIVAVVDDNKTGIVALVYRQGRSNFKSYKFRKSTVVGQFVLENAELTGQKIRVESLALVNSELDAANTTMLASENKADAERVLIKEETINEDAPKSLKDKKVEQTEKALKAKKVEPTEKTAKTTKPKTSTSTVKKTKKEPESEDSK</sequence>
<feature type="region of interest" description="Disordered" evidence="1">
    <location>
        <begin position="234"/>
        <end position="287"/>
    </location>
</feature>
<organism evidence="3 4">
    <name type="scientific">Spiroplasma alleghenense</name>
    <dbReference type="NCBI Taxonomy" id="216931"/>
    <lineage>
        <taxon>Bacteria</taxon>
        <taxon>Bacillati</taxon>
        <taxon>Mycoplasmatota</taxon>
        <taxon>Mollicutes</taxon>
        <taxon>Entomoplasmatales</taxon>
        <taxon>Spiroplasmataceae</taxon>
        <taxon>Spiroplasma</taxon>
    </lineage>
</organism>
<gene>
    <name evidence="3" type="ORF">SALLE_v1c07850</name>
</gene>
<keyword evidence="4" id="KW-1185">Reference proteome</keyword>
<keyword evidence="2" id="KW-0472">Membrane</keyword>
<proteinExistence type="predicted"/>
<evidence type="ECO:0000256" key="2">
    <source>
        <dbReference type="SAM" id="Phobius"/>
    </source>
</evidence>
<dbReference type="KEGG" id="salx:SALLE_v1c07850"/>
<dbReference type="RefSeq" id="WP_115558352.1">
    <property type="nucleotide sequence ID" value="NZ_CP031376.1"/>
</dbReference>
<reference evidence="3 4" key="1">
    <citation type="submission" date="2018-07" db="EMBL/GenBank/DDBJ databases">
        <title>Complete genome sequence of Spiroplasma alleghenense PLHS-1 (ATCC 51752).</title>
        <authorList>
            <person name="Chou L."/>
            <person name="Lee T.-Y."/>
            <person name="Tsai Y.-M."/>
            <person name="Kuo C.-H."/>
        </authorList>
    </citation>
    <scope>NUCLEOTIDE SEQUENCE [LARGE SCALE GENOMIC DNA]</scope>
    <source>
        <strain evidence="3 4">PLHS-1</strain>
    </source>
</reference>
<evidence type="ECO:0000313" key="3">
    <source>
        <dbReference type="EMBL" id="AXK51455.1"/>
    </source>
</evidence>
<dbReference type="AlphaFoldDB" id="A0A345Z4C6"/>
<name>A0A345Z4C6_9MOLU</name>
<protein>
    <recommendedName>
        <fullName evidence="5">Transmembrane protein</fullName>
    </recommendedName>
</protein>
<evidence type="ECO:0000256" key="1">
    <source>
        <dbReference type="SAM" id="MobiDB-lite"/>
    </source>
</evidence>
<evidence type="ECO:0008006" key="5">
    <source>
        <dbReference type="Google" id="ProtNLM"/>
    </source>
</evidence>
<keyword evidence="2" id="KW-0812">Transmembrane</keyword>
<dbReference type="EMBL" id="CP031376">
    <property type="protein sequence ID" value="AXK51455.1"/>
    <property type="molecule type" value="Genomic_DNA"/>
</dbReference>
<feature type="transmembrane region" description="Helical" evidence="2">
    <location>
        <begin position="56"/>
        <end position="83"/>
    </location>
</feature>